<keyword evidence="3 8" id="KW-0597">Phosphoprotein</keyword>
<dbReference type="GO" id="GO:0003700">
    <property type="term" value="F:DNA-binding transcription factor activity"/>
    <property type="evidence" value="ECO:0007669"/>
    <property type="project" value="InterPro"/>
</dbReference>
<keyword evidence="5" id="KW-0805">Transcription regulation</keyword>
<dbReference type="InterPro" id="IPR009057">
    <property type="entry name" value="Homeodomain-like_sf"/>
</dbReference>
<dbReference type="Gene3D" id="1.10.10.60">
    <property type="entry name" value="Homeodomain-like"/>
    <property type="match status" value="2"/>
</dbReference>
<dbReference type="InterPro" id="IPR001789">
    <property type="entry name" value="Sig_transdc_resp-reg_receiver"/>
</dbReference>
<reference evidence="12 13" key="1">
    <citation type="submission" date="2018-01" db="EMBL/GenBank/DDBJ databases">
        <title>The whole genome sequencing and assembly of Paenibacillus chitinolyticus KCCM 41400 strain.</title>
        <authorList>
            <person name="Kim J.-Y."/>
            <person name="Park M.-K."/>
            <person name="Lee Y.-J."/>
            <person name="Yi H."/>
            <person name="Bahn Y.-S."/>
            <person name="Kim J.F."/>
            <person name="Lee D.-W."/>
        </authorList>
    </citation>
    <scope>NUCLEOTIDE SEQUENCE [LARGE SCALE GENOMIC DNA]</scope>
    <source>
        <strain evidence="12 13">KCCM 41400</strain>
    </source>
</reference>
<dbReference type="RefSeq" id="WP_042227310.1">
    <property type="nucleotide sequence ID" value="NZ_CP026520.1"/>
</dbReference>
<dbReference type="PROSITE" id="PS50110">
    <property type="entry name" value="RESPONSE_REGULATORY"/>
    <property type="match status" value="1"/>
</dbReference>
<evidence type="ECO:0000256" key="4">
    <source>
        <dbReference type="ARBA" id="ARBA00023012"/>
    </source>
</evidence>
<dbReference type="EMBL" id="JAMDMJ010000015">
    <property type="protein sequence ID" value="MCY9596773.1"/>
    <property type="molecule type" value="Genomic_DNA"/>
</dbReference>
<sequence length="518" mass="60071">MRKLFFADDEPLIVQGLYNLLPWEQFDLQIAGSARNGLEALEKLKEEPVDLLITDIMMPEMTGLELLRRVKLLNPRTKFIILSGYDEFKYVKEGILLGIENYLLKPINIDELEATIKHILRDWEREEISRFCLDEDWKILRNNILHRWTNGNIDNKEFRERARMLGIPIDHEVYRSAALRIVTENEPAFQFYRLPGLAEECERIGTEELPENCEVIAFPGDGDEITLLFALSGNEVKVLPALRRMSEWIAGFTGFRVWCAAGQPEELYQGYPASARAVQAWYQAHLMNEQPGVIVDDLAAYAFREEERPALQEPAMDRFVKLLAEGRRDEIDEFADLFFVRGDSVHPVPRQPYFNAAIQLMLAVKEMEKQPDYSEVFAALFRIQTRSGLASQVKRVAGGMLDSQSDAVREYSTHVAAMLEQVKEYYSRELSLKTLSQKLHMHPNYLGQLFQQEMGTSFSDYVNQYRVERATHLLLHTDRKTAEIAQEVGYWDSSYFYRTFKKYAGVSPTELRSMYIKR</sequence>
<gene>
    <name evidence="11" type="ORF">M5X16_13410</name>
    <name evidence="12" type="ORF">PC41400_20495</name>
</gene>
<dbReference type="InterPro" id="IPR018060">
    <property type="entry name" value="HTH_AraC"/>
</dbReference>
<evidence type="ECO:0000259" key="10">
    <source>
        <dbReference type="PROSITE" id="PS50110"/>
    </source>
</evidence>
<dbReference type="AlphaFoldDB" id="A0A410X006"/>
<evidence type="ECO:0000256" key="3">
    <source>
        <dbReference type="ARBA" id="ARBA00022553"/>
    </source>
</evidence>
<dbReference type="InterPro" id="IPR020449">
    <property type="entry name" value="Tscrpt_reg_AraC-type_HTH"/>
</dbReference>
<keyword evidence="7" id="KW-0804">Transcription</keyword>
<proteinExistence type="predicted"/>
<dbReference type="EMBL" id="CP026520">
    <property type="protein sequence ID" value="QAV19907.1"/>
    <property type="molecule type" value="Genomic_DNA"/>
</dbReference>
<dbReference type="PANTHER" id="PTHR42713">
    <property type="entry name" value="HISTIDINE KINASE-RELATED"/>
    <property type="match status" value="1"/>
</dbReference>
<dbReference type="GO" id="GO:0043565">
    <property type="term" value="F:sequence-specific DNA binding"/>
    <property type="evidence" value="ECO:0007669"/>
    <property type="project" value="InterPro"/>
</dbReference>
<evidence type="ECO:0000256" key="8">
    <source>
        <dbReference type="PROSITE-ProRule" id="PRU00169"/>
    </source>
</evidence>
<evidence type="ECO:0000313" key="12">
    <source>
        <dbReference type="EMBL" id="QAV19907.1"/>
    </source>
</evidence>
<evidence type="ECO:0000259" key="9">
    <source>
        <dbReference type="PROSITE" id="PS01124"/>
    </source>
</evidence>
<comment type="subcellular location">
    <subcellularLocation>
        <location evidence="1">Cytoplasm</location>
    </subcellularLocation>
</comment>
<dbReference type="GeneID" id="95377175"/>
<feature type="domain" description="Response regulatory" evidence="10">
    <location>
        <begin position="3"/>
        <end position="120"/>
    </location>
</feature>
<dbReference type="SUPFAM" id="SSF52172">
    <property type="entry name" value="CheY-like"/>
    <property type="match status" value="1"/>
</dbReference>
<dbReference type="GO" id="GO:0005737">
    <property type="term" value="C:cytoplasm"/>
    <property type="evidence" value="ECO:0007669"/>
    <property type="project" value="UniProtKB-SubCell"/>
</dbReference>
<dbReference type="KEGG" id="pchi:PC41400_20495"/>
<evidence type="ECO:0000256" key="2">
    <source>
        <dbReference type="ARBA" id="ARBA00022490"/>
    </source>
</evidence>
<feature type="modified residue" description="4-aspartylphosphate" evidence="8">
    <location>
        <position position="55"/>
    </location>
</feature>
<keyword evidence="4" id="KW-0902">Two-component regulatory system</keyword>
<name>A0A410X006_9BACL</name>
<evidence type="ECO:0000313" key="14">
    <source>
        <dbReference type="Proteomes" id="UP001527202"/>
    </source>
</evidence>
<accession>A0A410X006</accession>
<keyword evidence="2" id="KW-0963">Cytoplasm</keyword>
<organism evidence="12 13">
    <name type="scientific">Paenibacillus chitinolyticus</name>
    <dbReference type="NCBI Taxonomy" id="79263"/>
    <lineage>
        <taxon>Bacteria</taxon>
        <taxon>Bacillati</taxon>
        <taxon>Bacillota</taxon>
        <taxon>Bacilli</taxon>
        <taxon>Bacillales</taxon>
        <taxon>Paenibacillaceae</taxon>
        <taxon>Paenibacillus</taxon>
    </lineage>
</organism>
<dbReference type="PRINTS" id="PR00032">
    <property type="entry name" value="HTHARAC"/>
</dbReference>
<dbReference type="PROSITE" id="PS01124">
    <property type="entry name" value="HTH_ARAC_FAMILY_2"/>
    <property type="match status" value="1"/>
</dbReference>
<evidence type="ECO:0000313" key="13">
    <source>
        <dbReference type="Proteomes" id="UP000288943"/>
    </source>
</evidence>
<evidence type="ECO:0000256" key="1">
    <source>
        <dbReference type="ARBA" id="ARBA00004496"/>
    </source>
</evidence>
<dbReference type="Proteomes" id="UP001527202">
    <property type="component" value="Unassembled WGS sequence"/>
</dbReference>
<feature type="domain" description="HTH araC/xylS-type" evidence="9">
    <location>
        <begin position="416"/>
        <end position="514"/>
    </location>
</feature>
<dbReference type="SUPFAM" id="SSF46689">
    <property type="entry name" value="Homeodomain-like"/>
    <property type="match status" value="2"/>
</dbReference>
<dbReference type="Pfam" id="PF12833">
    <property type="entry name" value="HTH_18"/>
    <property type="match status" value="1"/>
</dbReference>
<keyword evidence="6 12" id="KW-0238">DNA-binding</keyword>
<evidence type="ECO:0000256" key="6">
    <source>
        <dbReference type="ARBA" id="ARBA00023125"/>
    </source>
</evidence>
<dbReference type="InterPro" id="IPR011006">
    <property type="entry name" value="CheY-like_superfamily"/>
</dbReference>
<keyword evidence="14" id="KW-1185">Reference proteome</keyword>
<dbReference type="PANTHER" id="PTHR42713:SF3">
    <property type="entry name" value="TRANSCRIPTIONAL REGULATORY PROTEIN HPTR"/>
    <property type="match status" value="1"/>
</dbReference>
<dbReference type="CDD" id="cd17536">
    <property type="entry name" value="REC_YesN-like"/>
    <property type="match status" value="1"/>
</dbReference>
<dbReference type="Gene3D" id="3.40.50.2300">
    <property type="match status" value="1"/>
</dbReference>
<reference evidence="11 14" key="2">
    <citation type="submission" date="2022-05" db="EMBL/GenBank/DDBJ databases">
        <title>Genome Sequencing of Bee-Associated Microbes.</title>
        <authorList>
            <person name="Dunlap C."/>
        </authorList>
    </citation>
    <scope>NUCLEOTIDE SEQUENCE [LARGE SCALE GENOMIC DNA]</scope>
    <source>
        <strain evidence="11 14">NRRL B-23120</strain>
    </source>
</reference>
<evidence type="ECO:0000256" key="5">
    <source>
        <dbReference type="ARBA" id="ARBA00023015"/>
    </source>
</evidence>
<evidence type="ECO:0000313" key="11">
    <source>
        <dbReference type="EMBL" id="MCY9596773.1"/>
    </source>
</evidence>
<dbReference type="SMART" id="SM00448">
    <property type="entry name" value="REC"/>
    <property type="match status" value="1"/>
</dbReference>
<dbReference type="GO" id="GO:0000160">
    <property type="term" value="P:phosphorelay signal transduction system"/>
    <property type="evidence" value="ECO:0007669"/>
    <property type="project" value="UniProtKB-KW"/>
</dbReference>
<evidence type="ECO:0000256" key="7">
    <source>
        <dbReference type="ARBA" id="ARBA00023163"/>
    </source>
</evidence>
<dbReference type="OrthoDB" id="342399at2"/>
<protein>
    <submittedName>
        <fullName evidence="12">DNA-binding response regulator</fullName>
    </submittedName>
    <submittedName>
        <fullName evidence="11">Response regulator transcription factor</fullName>
    </submittedName>
</protein>
<dbReference type="Proteomes" id="UP000288943">
    <property type="component" value="Chromosome"/>
</dbReference>
<dbReference type="InterPro" id="IPR051552">
    <property type="entry name" value="HptR"/>
</dbReference>
<dbReference type="Pfam" id="PF00072">
    <property type="entry name" value="Response_reg"/>
    <property type="match status" value="1"/>
</dbReference>
<dbReference type="SMART" id="SM00342">
    <property type="entry name" value="HTH_ARAC"/>
    <property type="match status" value="1"/>
</dbReference>